<reference evidence="2 3" key="1">
    <citation type="submission" date="2019-07" db="EMBL/GenBank/DDBJ databases">
        <title>Draft genome Sequence of Chlorobium phaeovibrioides sp. strain PhvTcv-s14, from the Phylum Chlorobi.</title>
        <authorList>
            <person name="Babenko V."/>
            <person name="Boldyreva D."/>
            <person name="Kanygina A."/>
            <person name="Selezneva O."/>
            <person name="Akopiyan T."/>
            <person name="Lunina O."/>
        </authorList>
    </citation>
    <scope>NUCLEOTIDE SEQUENCE [LARGE SCALE GENOMIC DNA]</scope>
    <source>
        <strain evidence="2 3">GrTcv12</strain>
    </source>
</reference>
<dbReference type="Proteomes" id="UP000327458">
    <property type="component" value="Unassembled WGS sequence"/>
</dbReference>
<name>A0A5M8I9Y3_CHLPH</name>
<dbReference type="InterPro" id="IPR014869">
    <property type="entry name" value="GT-D"/>
</dbReference>
<organism evidence="2 3">
    <name type="scientific">Chlorobium phaeovibrioides</name>
    <dbReference type="NCBI Taxonomy" id="1094"/>
    <lineage>
        <taxon>Bacteria</taxon>
        <taxon>Pseudomonadati</taxon>
        <taxon>Chlorobiota</taxon>
        <taxon>Chlorobiia</taxon>
        <taxon>Chlorobiales</taxon>
        <taxon>Chlorobiaceae</taxon>
        <taxon>Chlorobium/Pelodictyon group</taxon>
        <taxon>Chlorobium</taxon>
    </lineage>
</organism>
<dbReference type="EMBL" id="VMRG01000001">
    <property type="protein sequence ID" value="KAA6232288.1"/>
    <property type="molecule type" value="Genomic_DNA"/>
</dbReference>
<accession>A0A5M8I9Y3</accession>
<dbReference type="AlphaFoldDB" id="A0A5M8I9Y3"/>
<sequence>MTTANMGTTIRQKYNRLRIRRVSRQSQLHTPYPYTNYPSLLDRLTTLKTILDTGKSVSRFGDGELMLALLGRSIPFQQKNRELALQLSHVLNTPDPRVLVCMNNTFMQNATIPWLLDYERSKKDYASYESIRKTDDIGILLRAKEQRFYNECYRILFGRNVPDTFGDATVFMLGLYCNEYRSDQIDEVKALFLKMLAGKKLLIASPAKPLMEPSLQSLAGRLKQAGVTNLQWVDIPENNAYAHYSTIKSSILCAGGFDAVWIQGGPTATLLAHDLAIHHDILAYDIGSFNTTLQYLI</sequence>
<evidence type="ECO:0000313" key="2">
    <source>
        <dbReference type="EMBL" id="KAA6232288.1"/>
    </source>
</evidence>
<dbReference type="RefSeq" id="WP_151419265.1">
    <property type="nucleotide sequence ID" value="NZ_VMRG01000001.1"/>
</dbReference>
<proteinExistence type="predicted"/>
<gene>
    <name evidence="2" type="ORF">FP507_03665</name>
</gene>
<feature type="domain" description="Glycosyltransferase GT-D fold" evidence="1">
    <location>
        <begin position="57"/>
        <end position="109"/>
    </location>
</feature>
<dbReference type="Pfam" id="PF08759">
    <property type="entry name" value="GT-D"/>
    <property type="match status" value="1"/>
</dbReference>
<evidence type="ECO:0000259" key="1">
    <source>
        <dbReference type="Pfam" id="PF08759"/>
    </source>
</evidence>
<comment type="caution">
    <text evidence="2">The sequence shown here is derived from an EMBL/GenBank/DDBJ whole genome shotgun (WGS) entry which is preliminary data.</text>
</comment>
<evidence type="ECO:0000313" key="3">
    <source>
        <dbReference type="Proteomes" id="UP000327458"/>
    </source>
</evidence>
<protein>
    <submittedName>
        <fullName evidence="2">DUF1792 domain-containing protein</fullName>
    </submittedName>
</protein>